<feature type="region of interest" description="Disordered" evidence="6">
    <location>
        <begin position="1"/>
        <end position="39"/>
    </location>
</feature>
<name>A0A7X6HGQ5_9MICC</name>
<comment type="catalytic activity">
    <reaction evidence="1 5">
        <text>uridine(55) in tRNA = pseudouridine(55) in tRNA</text>
        <dbReference type="Rhea" id="RHEA:42532"/>
        <dbReference type="Rhea" id="RHEA-COMP:10101"/>
        <dbReference type="Rhea" id="RHEA-COMP:10102"/>
        <dbReference type="ChEBI" id="CHEBI:65314"/>
        <dbReference type="ChEBI" id="CHEBI:65315"/>
        <dbReference type="EC" id="5.4.99.25"/>
    </reaction>
</comment>
<dbReference type="PANTHER" id="PTHR13767:SF2">
    <property type="entry name" value="PSEUDOURIDYLATE SYNTHASE TRUB1"/>
    <property type="match status" value="1"/>
</dbReference>
<evidence type="ECO:0000256" key="6">
    <source>
        <dbReference type="SAM" id="MobiDB-lite"/>
    </source>
</evidence>
<comment type="similarity">
    <text evidence="2 5">Belongs to the pseudouridine synthase TruB family. Type 1 subfamily.</text>
</comment>
<dbReference type="InterPro" id="IPR020103">
    <property type="entry name" value="PsdUridine_synth_cat_dom_sf"/>
</dbReference>
<dbReference type="NCBIfam" id="TIGR00431">
    <property type="entry name" value="TruB"/>
    <property type="match status" value="1"/>
</dbReference>
<accession>A0A7X6HGQ5</accession>
<proteinExistence type="inferred from homology"/>
<dbReference type="InterPro" id="IPR015947">
    <property type="entry name" value="PUA-like_sf"/>
</dbReference>
<feature type="domain" description="tRNA pseudouridine synthase II TruB subfamily 2 C-terminal" evidence="8">
    <location>
        <begin position="299"/>
        <end position="357"/>
    </location>
</feature>
<protein>
    <recommendedName>
        <fullName evidence="5">tRNA pseudouridine synthase B</fullName>
        <ecNumber evidence="5">5.4.99.25</ecNumber>
    </recommendedName>
    <alternativeName>
        <fullName evidence="5">tRNA pseudouridine(55) synthase</fullName>
        <shortName evidence="5">Psi55 synthase</shortName>
    </alternativeName>
    <alternativeName>
        <fullName evidence="5">tRNA pseudouridylate synthase</fullName>
    </alternativeName>
    <alternativeName>
        <fullName evidence="5">tRNA-uridine isomerase</fullName>
    </alternativeName>
</protein>
<keyword evidence="4 5" id="KW-0413">Isomerase</keyword>
<dbReference type="EMBL" id="JAAZSQ010000019">
    <property type="protein sequence ID" value="NKX56070.1"/>
    <property type="molecule type" value="Genomic_DNA"/>
</dbReference>
<dbReference type="PANTHER" id="PTHR13767">
    <property type="entry name" value="TRNA-PSEUDOURIDINE SYNTHASE"/>
    <property type="match status" value="1"/>
</dbReference>
<dbReference type="InterPro" id="IPR014780">
    <property type="entry name" value="tRNA_psdUridine_synth_TruB"/>
</dbReference>
<feature type="compositionally biased region" description="Low complexity" evidence="6">
    <location>
        <begin position="1"/>
        <end position="27"/>
    </location>
</feature>
<dbReference type="FunFam" id="3.30.2350.10:FF:000011">
    <property type="entry name" value="tRNA pseudouridine synthase B"/>
    <property type="match status" value="1"/>
</dbReference>
<dbReference type="InterPro" id="IPR036974">
    <property type="entry name" value="PUA_sf"/>
</dbReference>
<keyword evidence="11" id="KW-1185">Reference proteome</keyword>
<keyword evidence="3 5" id="KW-0819">tRNA processing</keyword>
<reference evidence="10 11" key="1">
    <citation type="submission" date="2020-04" db="EMBL/GenBank/DDBJ databases">
        <title>Arthrobacter sp. nov.</title>
        <authorList>
            <person name="Liu S."/>
        </authorList>
    </citation>
    <scope>NUCLEOTIDE SEQUENCE [LARGE SCALE GENOMIC DNA]</scope>
    <source>
        <strain evidence="10 11">E918</strain>
    </source>
</reference>
<dbReference type="GO" id="GO:0160148">
    <property type="term" value="F:tRNA pseudouridine(55) synthase activity"/>
    <property type="evidence" value="ECO:0007669"/>
    <property type="project" value="UniProtKB-EC"/>
</dbReference>
<dbReference type="InterPro" id="IPR002501">
    <property type="entry name" value="PsdUridine_synth_N"/>
</dbReference>
<sequence>MRRPTTTTACPARAGSTPGTPGTAGTRISAADAPARPEPRVRRHILKGVDSGQASGQPAGQVAVQARSGLVIVDKPQGWTSHDVVGRLRRLAGTRKVGHAGTLDPMATGVLVVGINRATRLLTYIVGAAKTYTATIRLGQSTVTDDAEGAVLTETIAAAVTGEAIRQAAAALTGEISQVPSSVSAIKINGERSYARVRSGETVQLQARPVTVHRFDIHDIHRVRGGRLLDVDVTVECSSGTYVRALARDLGSALGVGGHLTALRRTRVGPFGIEAAATLEELASDLRVLDLDDAARVLFPVRELDAAEALDLSHGRRIGAGEPAAAGAPPAAAFAPDGRLVALLQNRGSEARPLLVFAPGQEAQR</sequence>
<evidence type="ECO:0000313" key="10">
    <source>
        <dbReference type="EMBL" id="NKX56070.1"/>
    </source>
</evidence>
<dbReference type="AlphaFoldDB" id="A0A7X6HGQ5"/>
<evidence type="ECO:0000256" key="1">
    <source>
        <dbReference type="ARBA" id="ARBA00000385"/>
    </source>
</evidence>
<dbReference type="EC" id="5.4.99.25" evidence="5"/>
<dbReference type="SUPFAM" id="SSF55120">
    <property type="entry name" value="Pseudouridine synthase"/>
    <property type="match status" value="1"/>
</dbReference>
<feature type="domain" description="tRNA pseudouridylate synthase B C-terminal" evidence="9">
    <location>
        <begin position="244"/>
        <end position="290"/>
    </location>
</feature>
<dbReference type="Gene3D" id="2.30.130.10">
    <property type="entry name" value="PUA domain"/>
    <property type="match status" value="1"/>
</dbReference>
<dbReference type="HAMAP" id="MF_01080">
    <property type="entry name" value="TruB_bact"/>
    <property type="match status" value="1"/>
</dbReference>
<dbReference type="SUPFAM" id="SSF88697">
    <property type="entry name" value="PUA domain-like"/>
    <property type="match status" value="1"/>
</dbReference>
<dbReference type="GO" id="GO:1990481">
    <property type="term" value="P:mRNA pseudouridine synthesis"/>
    <property type="evidence" value="ECO:0007669"/>
    <property type="project" value="TreeGrafter"/>
</dbReference>
<evidence type="ECO:0000313" key="11">
    <source>
        <dbReference type="Proteomes" id="UP000544090"/>
    </source>
</evidence>
<dbReference type="InterPro" id="IPR015225">
    <property type="entry name" value="tRNA_psdUridine_synth_fam2_C"/>
</dbReference>
<evidence type="ECO:0000259" key="8">
    <source>
        <dbReference type="Pfam" id="PF09142"/>
    </source>
</evidence>
<feature type="domain" description="Pseudouridine synthase II N-terminal" evidence="7">
    <location>
        <begin position="89"/>
        <end position="243"/>
    </location>
</feature>
<gene>
    <name evidence="5 10" type="primary">truB</name>
    <name evidence="10" type="ORF">HGG74_16325</name>
</gene>
<organism evidence="10 11">
    <name type="scientific">Arthrobacter mobilis</name>
    <dbReference type="NCBI Taxonomy" id="2724944"/>
    <lineage>
        <taxon>Bacteria</taxon>
        <taxon>Bacillati</taxon>
        <taxon>Actinomycetota</taxon>
        <taxon>Actinomycetes</taxon>
        <taxon>Micrococcales</taxon>
        <taxon>Micrococcaceae</taxon>
        <taxon>Arthrobacter</taxon>
    </lineage>
</organism>
<dbReference type="InterPro" id="IPR032819">
    <property type="entry name" value="TruB_C"/>
</dbReference>
<dbReference type="Pfam" id="PF09142">
    <property type="entry name" value="TruB_C"/>
    <property type="match status" value="1"/>
</dbReference>
<evidence type="ECO:0000259" key="7">
    <source>
        <dbReference type="Pfam" id="PF01509"/>
    </source>
</evidence>
<evidence type="ECO:0000256" key="3">
    <source>
        <dbReference type="ARBA" id="ARBA00022694"/>
    </source>
</evidence>
<comment type="caution">
    <text evidence="10">The sequence shown here is derived from an EMBL/GenBank/DDBJ whole genome shotgun (WGS) entry which is preliminary data.</text>
</comment>
<comment type="function">
    <text evidence="5">Responsible for synthesis of pseudouridine from uracil-55 in the psi GC loop of transfer RNAs.</text>
</comment>
<dbReference type="Pfam" id="PF01509">
    <property type="entry name" value="TruB_N"/>
    <property type="match status" value="1"/>
</dbReference>
<dbReference type="Gene3D" id="3.30.2350.10">
    <property type="entry name" value="Pseudouridine synthase"/>
    <property type="match status" value="1"/>
</dbReference>
<evidence type="ECO:0000256" key="4">
    <source>
        <dbReference type="ARBA" id="ARBA00023235"/>
    </source>
</evidence>
<dbReference type="Pfam" id="PF16198">
    <property type="entry name" value="TruB_C_2"/>
    <property type="match status" value="1"/>
</dbReference>
<dbReference type="Proteomes" id="UP000544090">
    <property type="component" value="Unassembled WGS sequence"/>
</dbReference>
<evidence type="ECO:0000256" key="5">
    <source>
        <dbReference type="HAMAP-Rule" id="MF_01080"/>
    </source>
</evidence>
<dbReference type="GO" id="GO:0003723">
    <property type="term" value="F:RNA binding"/>
    <property type="evidence" value="ECO:0007669"/>
    <property type="project" value="InterPro"/>
</dbReference>
<feature type="active site" description="Nucleophile" evidence="5">
    <location>
        <position position="104"/>
    </location>
</feature>
<evidence type="ECO:0000256" key="2">
    <source>
        <dbReference type="ARBA" id="ARBA00005642"/>
    </source>
</evidence>
<evidence type="ECO:0000259" key="9">
    <source>
        <dbReference type="Pfam" id="PF16198"/>
    </source>
</evidence>
<dbReference type="GO" id="GO:0031119">
    <property type="term" value="P:tRNA pseudouridine synthesis"/>
    <property type="evidence" value="ECO:0007669"/>
    <property type="project" value="UniProtKB-UniRule"/>
</dbReference>
<dbReference type="CDD" id="cd02573">
    <property type="entry name" value="PseudoU_synth_EcTruB"/>
    <property type="match status" value="1"/>
</dbReference>